<gene>
    <name evidence="1" type="ORF">CWI82_09200</name>
</gene>
<comment type="caution">
    <text evidence="1">The sequence shown here is derived from an EMBL/GenBank/DDBJ whole genome shotgun (WGS) entry which is preliminary data.</text>
</comment>
<dbReference type="EMBL" id="PIQJ01000002">
    <property type="protein sequence ID" value="RZQ55549.1"/>
    <property type="molecule type" value="Genomic_DNA"/>
</dbReference>
<sequence length="554" mass="60989">MVNFFEHQQQAKRNTGLLVVLFFLAFTLIIGFVAVVTAAVFGGIAVQQNGDYQFSWQPIAWVVLIVGGGILTAMLVKWLSLKPGGHVVAESLGGVRIEPNSTDPLERRILNVVEEMAIAANMPVPAVYLLPNESNINAFAAGYESKDAVIGLTRGAVETFSREQLQAVVAHEFSHILNGDMRLNIRLIAALAGILLIAHVGRMFLHSARFSTSRRRGNGNALPLIGLALFIIGYIGVFFGNIIKAAVSRQREYLADAAAVQFTRNPEALSGALQQIGAREYGSKIGHANADETAHLFFGQALSSWFTLMATHPPLDKRIKRIQPNWNGRYPKPKKAMVQSVAEQQASQPQPTALNRLAMLALPALLLERVRSPQQAPQFIRDMLVGQLLGEEQPQLETLNAAQQLALVELAIPALRVAKDSDRLGLLRDLEQLEHSNDLFHWCLYQLLARQLIESKRFKVKLDNAEAFAATVVALKRAEAQQPLNLAQLEQALNTCKSWSPKAKQPLVQKWVETVTSDQHISDTERKLVATLCACIEEPLPDEMLTNSASSNFA</sequence>
<dbReference type="Proteomes" id="UP000293092">
    <property type="component" value="Unassembled WGS sequence"/>
</dbReference>
<accession>A0ACD2HGY1</accession>
<evidence type="ECO:0000313" key="1">
    <source>
        <dbReference type="EMBL" id="RZQ55549.1"/>
    </source>
</evidence>
<evidence type="ECO:0000313" key="2">
    <source>
        <dbReference type="Proteomes" id="UP000293092"/>
    </source>
</evidence>
<reference evidence="1" key="1">
    <citation type="submission" date="2017-11" db="EMBL/GenBank/DDBJ databases">
        <title>Comparative genomic and phylogenomic analyses of the family Idiomarinaceae.</title>
        <authorList>
            <person name="Liu Y."/>
            <person name="Shao Z."/>
        </authorList>
    </citation>
    <scope>NUCLEOTIDE SEQUENCE</scope>
    <source>
        <strain evidence="1">PIN1</strain>
    </source>
</reference>
<name>A0ACD2HGY1_9GAMM</name>
<keyword evidence="2" id="KW-1185">Reference proteome</keyword>
<proteinExistence type="predicted"/>
<organism evidence="1 2">
    <name type="scientific">Pseudidiomarina tainanensis</name>
    <dbReference type="NCBI Taxonomy" id="502365"/>
    <lineage>
        <taxon>Bacteria</taxon>
        <taxon>Pseudomonadati</taxon>
        <taxon>Pseudomonadota</taxon>
        <taxon>Gammaproteobacteria</taxon>
        <taxon>Alteromonadales</taxon>
        <taxon>Idiomarinaceae</taxon>
        <taxon>Pseudidiomarina</taxon>
    </lineage>
</organism>
<protein>
    <submittedName>
        <fullName evidence="1">Peptidase</fullName>
    </submittedName>
</protein>